<keyword evidence="1" id="KW-0472">Membrane</keyword>
<dbReference type="EMBL" id="GECU01034778">
    <property type="protein sequence ID" value="JAS72928.1"/>
    <property type="molecule type" value="Transcribed_RNA"/>
</dbReference>
<reference evidence="2" key="1">
    <citation type="submission" date="2015-11" db="EMBL/GenBank/DDBJ databases">
        <title>De novo transcriptome assembly of four potential Pierce s Disease insect vectors from Arizona vineyards.</title>
        <authorList>
            <person name="Tassone E.E."/>
        </authorList>
    </citation>
    <scope>NUCLEOTIDE SEQUENCE</scope>
</reference>
<gene>
    <name evidence="2" type="ORF">g.19273</name>
</gene>
<evidence type="ECO:0000313" key="2">
    <source>
        <dbReference type="EMBL" id="JAS72928.1"/>
    </source>
</evidence>
<feature type="transmembrane region" description="Helical" evidence="1">
    <location>
        <begin position="20"/>
        <end position="38"/>
    </location>
</feature>
<organism evidence="2">
    <name type="scientific">Homalodisca liturata</name>
    <dbReference type="NCBI Taxonomy" id="320908"/>
    <lineage>
        <taxon>Eukaryota</taxon>
        <taxon>Metazoa</taxon>
        <taxon>Ecdysozoa</taxon>
        <taxon>Arthropoda</taxon>
        <taxon>Hexapoda</taxon>
        <taxon>Insecta</taxon>
        <taxon>Pterygota</taxon>
        <taxon>Neoptera</taxon>
        <taxon>Paraneoptera</taxon>
        <taxon>Hemiptera</taxon>
        <taxon>Auchenorrhyncha</taxon>
        <taxon>Membracoidea</taxon>
        <taxon>Cicadellidae</taxon>
        <taxon>Cicadellinae</taxon>
        <taxon>Proconiini</taxon>
        <taxon>Homalodisca</taxon>
    </lineage>
</organism>
<dbReference type="AlphaFoldDB" id="A0A1B6HE16"/>
<proteinExistence type="predicted"/>
<accession>A0A1B6HE16</accession>
<evidence type="ECO:0000256" key="1">
    <source>
        <dbReference type="SAM" id="Phobius"/>
    </source>
</evidence>
<keyword evidence="1" id="KW-0812">Transmembrane</keyword>
<protein>
    <submittedName>
        <fullName evidence="2">Uncharacterized protein</fullName>
    </submittedName>
</protein>
<sequence>RIYLLKRENMFENSLKLTYLYFVFLLLLSLNLVIPVFVPENEYESAIRREPEEVWQALAGAGPNFAEQEQSAGELGPISLQQQKHQRDLYNSFALHEHQNRFN</sequence>
<keyword evidence="1" id="KW-1133">Transmembrane helix</keyword>
<name>A0A1B6HE16_9HEMI</name>
<feature type="non-terminal residue" evidence="2">
    <location>
        <position position="1"/>
    </location>
</feature>